<dbReference type="InterPro" id="IPR000843">
    <property type="entry name" value="HTH_LacI"/>
</dbReference>
<keyword evidence="6" id="KW-1185">Reference proteome</keyword>
<name>A0A543BL06_9MICO</name>
<gene>
    <name evidence="5" type="ORF">FB560_1089</name>
</gene>
<feature type="domain" description="HTH lacI-type" evidence="4">
    <location>
        <begin position="4"/>
        <end position="58"/>
    </location>
</feature>
<dbReference type="Pfam" id="PF00356">
    <property type="entry name" value="LacI"/>
    <property type="match status" value="1"/>
</dbReference>
<evidence type="ECO:0000256" key="1">
    <source>
        <dbReference type="ARBA" id="ARBA00023015"/>
    </source>
</evidence>
<dbReference type="CDD" id="cd01392">
    <property type="entry name" value="HTH_LacI"/>
    <property type="match status" value="1"/>
</dbReference>
<dbReference type="SUPFAM" id="SSF53822">
    <property type="entry name" value="Periplasmic binding protein-like I"/>
    <property type="match status" value="1"/>
</dbReference>
<dbReference type="Gene3D" id="1.10.260.40">
    <property type="entry name" value="lambda repressor-like DNA-binding domains"/>
    <property type="match status" value="1"/>
</dbReference>
<evidence type="ECO:0000259" key="4">
    <source>
        <dbReference type="PROSITE" id="PS50932"/>
    </source>
</evidence>
<dbReference type="InterPro" id="IPR046335">
    <property type="entry name" value="LacI/GalR-like_sensor"/>
</dbReference>
<accession>A0A543BL06</accession>
<protein>
    <submittedName>
        <fullName evidence="5">LacI family transcriptional regulator</fullName>
    </submittedName>
</protein>
<dbReference type="PANTHER" id="PTHR30146:SF109">
    <property type="entry name" value="HTH-TYPE TRANSCRIPTIONAL REGULATOR GALS"/>
    <property type="match status" value="1"/>
</dbReference>
<dbReference type="SUPFAM" id="SSF47413">
    <property type="entry name" value="lambda repressor-like DNA-binding domains"/>
    <property type="match status" value="1"/>
</dbReference>
<dbReference type="Gene3D" id="3.40.50.2300">
    <property type="match status" value="2"/>
</dbReference>
<dbReference type="InterPro" id="IPR010982">
    <property type="entry name" value="Lambda_DNA-bd_dom_sf"/>
</dbReference>
<comment type="caution">
    <text evidence="5">The sequence shown here is derived from an EMBL/GenBank/DDBJ whole genome shotgun (WGS) entry which is preliminary data.</text>
</comment>
<dbReference type="GO" id="GO:0003700">
    <property type="term" value="F:DNA-binding transcription factor activity"/>
    <property type="evidence" value="ECO:0007669"/>
    <property type="project" value="TreeGrafter"/>
</dbReference>
<dbReference type="AlphaFoldDB" id="A0A543BL06"/>
<keyword evidence="3" id="KW-0804">Transcription</keyword>
<dbReference type="GO" id="GO:0000976">
    <property type="term" value="F:transcription cis-regulatory region binding"/>
    <property type="evidence" value="ECO:0007669"/>
    <property type="project" value="TreeGrafter"/>
</dbReference>
<evidence type="ECO:0000256" key="3">
    <source>
        <dbReference type="ARBA" id="ARBA00023163"/>
    </source>
</evidence>
<dbReference type="EMBL" id="VFOX01000001">
    <property type="protein sequence ID" value="TQL85473.1"/>
    <property type="molecule type" value="Genomic_DNA"/>
</dbReference>
<sequence>MANVGIRQVAEAANVSVGTVSNVLNRPDYVAPATLAKVQATMERLGFVRNNLARQVKLGESTSIAMVVLNVANPFFGGLASACVEAAERRGHTIVLGTSDQHPDREDRYIDLFEGQRVKGMLVTPLNGFTTRMGVTRNRRMPLVLFDDASADWDCCSVAMDGRLGGRIAVTHLIDRGRRDIVFIGGPLSQVHDRWAGAQDAVRAVEGVRFTHMETADQRMADGREAGMKIATLPPELRPDAIFAANDLLALGVMQALLATPGISVPDDIAVIGYDDIEYGASAALPLTTVRQPLDALADAAVSMILSEAADFSGHTHTRLLLPPELIVRSST</sequence>
<dbReference type="SMART" id="SM00354">
    <property type="entry name" value="HTH_LACI"/>
    <property type="match status" value="1"/>
</dbReference>
<evidence type="ECO:0000256" key="2">
    <source>
        <dbReference type="ARBA" id="ARBA00023125"/>
    </source>
</evidence>
<reference evidence="5 6" key="1">
    <citation type="submission" date="2019-06" db="EMBL/GenBank/DDBJ databases">
        <title>Sequencing the genomes of 1000 actinobacteria strains.</title>
        <authorList>
            <person name="Klenk H.-P."/>
        </authorList>
    </citation>
    <scope>NUCLEOTIDE SEQUENCE [LARGE SCALE GENOMIC DNA]</scope>
    <source>
        <strain evidence="5 6">DSM 20169</strain>
    </source>
</reference>
<evidence type="ECO:0000313" key="6">
    <source>
        <dbReference type="Proteomes" id="UP000317209"/>
    </source>
</evidence>
<dbReference type="RefSeq" id="WP_141871417.1">
    <property type="nucleotide sequence ID" value="NZ_VFOX01000001.1"/>
</dbReference>
<organism evidence="5 6">
    <name type="scientific">Microbacterium saperdae</name>
    <dbReference type="NCBI Taxonomy" id="69368"/>
    <lineage>
        <taxon>Bacteria</taxon>
        <taxon>Bacillati</taxon>
        <taxon>Actinomycetota</taxon>
        <taxon>Actinomycetes</taxon>
        <taxon>Micrococcales</taxon>
        <taxon>Microbacteriaceae</taxon>
        <taxon>Microbacterium</taxon>
    </lineage>
</organism>
<dbReference type="PANTHER" id="PTHR30146">
    <property type="entry name" value="LACI-RELATED TRANSCRIPTIONAL REPRESSOR"/>
    <property type="match status" value="1"/>
</dbReference>
<dbReference type="PROSITE" id="PS50932">
    <property type="entry name" value="HTH_LACI_2"/>
    <property type="match status" value="1"/>
</dbReference>
<dbReference type="InterPro" id="IPR028082">
    <property type="entry name" value="Peripla_BP_I"/>
</dbReference>
<dbReference type="Proteomes" id="UP000317209">
    <property type="component" value="Unassembled WGS sequence"/>
</dbReference>
<proteinExistence type="predicted"/>
<dbReference type="Pfam" id="PF13377">
    <property type="entry name" value="Peripla_BP_3"/>
    <property type="match status" value="1"/>
</dbReference>
<keyword evidence="2" id="KW-0238">DNA-binding</keyword>
<evidence type="ECO:0000313" key="5">
    <source>
        <dbReference type="EMBL" id="TQL85473.1"/>
    </source>
</evidence>
<dbReference type="OrthoDB" id="37081at2"/>
<keyword evidence="1" id="KW-0805">Transcription regulation</keyword>